<accession>A0ACC0WCW7</accession>
<comment type="caution">
    <text evidence="1">The sequence shown here is derived from an EMBL/GenBank/DDBJ whole genome shotgun (WGS) entry which is preliminary data.</text>
</comment>
<proteinExistence type="predicted"/>
<organism evidence="1 2">
    <name type="scientific">Peronosclerospora sorghi</name>
    <dbReference type="NCBI Taxonomy" id="230839"/>
    <lineage>
        <taxon>Eukaryota</taxon>
        <taxon>Sar</taxon>
        <taxon>Stramenopiles</taxon>
        <taxon>Oomycota</taxon>
        <taxon>Peronosporomycetes</taxon>
        <taxon>Peronosporales</taxon>
        <taxon>Peronosporaceae</taxon>
        <taxon>Peronosclerospora</taxon>
    </lineage>
</organism>
<name>A0ACC0WCW7_9STRA</name>
<dbReference type="Proteomes" id="UP001163321">
    <property type="component" value="Chromosome 2"/>
</dbReference>
<protein>
    <submittedName>
        <fullName evidence="1">Uncharacterized protein</fullName>
    </submittedName>
</protein>
<evidence type="ECO:0000313" key="1">
    <source>
        <dbReference type="EMBL" id="KAI9916673.1"/>
    </source>
</evidence>
<sequence>MPRTKKAQRRLGFFMKSLVVDMTSLGSIKVMRSFSVVTPFYAETVLFSLQELNGPLVDHPIFQHVEEEEKNVTILKYLTTIHERSGIIFTNTWT</sequence>
<evidence type="ECO:0000313" key="2">
    <source>
        <dbReference type="Proteomes" id="UP001163321"/>
    </source>
</evidence>
<dbReference type="EMBL" id="CM047581">
    <property type="protein sequence ID" value="KAI9916673.1"/>
    <property type="molecule type" value="Genomic_DNA"/>
</dbReference>
<reference evidence="1 2" key="1">
    <citation type="journal article" date="2022" name="bioRxiv">
        <title>The genome of the oomycete Peronosclerospora sorghi, a cosmopolitan pathogen of maize and sorghum, is inflated with dispersed pseudogenes.</title>
        <authorList>
            <person name="Fletcher K."/>
            <person name="Martin F."/>
            <person name="Isakeit T."/>
            <person name="Cavanaugh K."/>
            <person name="Magill C."/>
            <person name="Michelmore R."/>
        </authorList>
    </citation>
    <scope>NUCLEOTIDE SEQUENCE [LARGE SCALE GENOMIC DNA]</scope>
    <source>
        <strain evidence="1">P6</strain>
    </source>
</reference>
<gene>
    <name evidence="1" type="ORF">PsorP6_016940</name>
</gene>
<keyword evidence="2" id="KW-1185">Reference proteome</keyword>